<organism evidence="1 2">
    <name type="scientific">Cryobacterium zhongshanensis</name>
    <dbReference type="NCBI Taxonomy" id="2928153"/>
    <lineage>
        <taxon>Bacteria</taxon>
        <taxon>Bacillati</taxon>
        <taxon>Actinomycetota</taxon>
        <taxon>Actinomycetes</taxon>
        <taxon>Micrococcales</taxon>
        <taxon>Microbacteriaceae</taxon>
        <taxon>Cryobacterium</taxon>
    </lineage>
</organism>
<dbReference type="RefSeq" id="WP_134536236.1">
    <property type="nucleotide sequence ID" value="NZ_JALGAR010000003.1"/>
</dbReference>
<keyword evidence="2" id="KW-1185">Reference proteome</keyword>
<comment type="caution">
    <text evidence="1">The sequence shown here is derived from an EMBL/GenBank/DDBJ whole genome shotgun (WGS) entry which is preliminary data.</text>
</comment>
<name>A0AA41QWY8_9MICO</name>
<dbReference type="AlphaFoldDB" id="A0AA41QWY8"/>
<gene>
    <name evidence="1" type="ORF">MQH31_13545</name>
</gene>
<dbReference type="Proteomes" id="UP001165341">
    <property type="component" value="Unassembled WGS sequence"/>
</dbReference>
<sequence>MSHHAVETTRRRTPAVASLSLRLISRDDAIRTIPLIVVRCEDDSLQEIRFRDQVIGFIRRDEPLFRALSGTQLDGACERGHSLLWDKAAALLVDASGLLPA</sequence>
<evidence type="ECO:0000313" key="1">
    <source>
        <dbReference type="EMBL" id="MCI4658830.1"/>
    </source>
</evidence>
<protein>
    <submittedName>
        <fullName evidence="1">Uncharacterized protein</fullName>
    </submittedName>
</protein>
<dbReference type="EMBL" id="JALGAR010000003">
    <property type="protein sequence ID" value="MCI4658830.1"/>
    <property type="molecule type" value="Genomic_DNA"/>
</dbReference>
<proteinExistence type="predicted"/>
<evidence type="ECO:0000313" key="2">
    <source>
        <dbReference type="Proteomes" id="UP001165341"/>
    </source>
</evidence>
<reference evidence="1" key="1">
    <citation type="submission" date="2022-03" db="EMBL/GenBank/DDBJ databases">
        <title>Cryobacterium sp. nov. strain ZS14-85, isolated from Antarctic soil.</title>
        <authorList>
            <person name="Li J."/>
            <person name="Niu G."/>
        </authorList>
    </citation>
    <scope>NUCLEOTIDE SEQUENCE</scope>
    <source>
        <strain evidence="1">ZS14-85</strain>
    </source>
</reference>
<accession>A0AA41QWY8</accession>